<feature type="compositionally biased region" description="Polar residues" evidence="1">
    <location>
        <begin position="358"/>
        <end position="373"/>
    </location>
</feature>
<organism evidence="3 4">
    <name type="scientific">Crenichthys baileyi</name>
    <name type="common">White River springfish</name>
    <dbReference type="NCBI Taxonomy" id="28760"/>
    <lineage>
        <taxon>Eukaryota</taxon>
        <taxon>Metazoa</taxon>
        <taxon>Chordata</taxon>
        <taxon>Craniata</taxon>
        <taxon>Vertebrata</taxon>
        <taxon>Euteleostomi</taxon>
        <taxon>Actinopterygii</taxon>
        <taxon>Neopterygii</taxon>
        <taxon>Teleostei</taxon>
        <taxon>Neoteleostei</taxon>
        <taxon>Acanthomorphata</taxon>
        <taxon>Ovalentaria</taxon>
        <taxon>Atherinomorphae</taxon>
        <taxon>Cyprinodontiformes</taxon>
        <taxon>Goodeidae</taxon>
        <taxon>Crenichthys</taxon>
    </lineage>
</organism>
<evidence type="ECO:0000259" key="2">
    <source>
        <dbReference type="Pfam" id="PF10545"/>
    </source>
</evidence>
<evidence type="ECO:0000313" key="4">
    <source>
        <dbReference type="Proteomes" id="UP001311232"/>
    </source>
</evidence>
<dbReference type="Proteomes" id="UP001311232">
    <property type="component" value="Unassembled WGS sequence"/>
</dbReference>
<sequence>MMGGDKWLRSPESCALSNMAIYDDDAVDALTTFVLNIFVVRKAGSEVQTPFGIAIEGTEEGQRDRITVATAVMCSVAGPAERAVPPHSYGEDVCRKKWKGLRYTYLKERRKELEKRSGAAAGAAKKWRFSAVLSFLNPFVAPRPTTSNMGQVEEMAEDLPAPPPEENTSETEDTNDDDTEERSTPSEAPAASSASDSACSSSAAAQPPEPSEAERALLEALQNRPPPPPPPRVYSSMEHFILVFFEGIPDTLASVEVLLGYPTQTMQWKLYRRWPPHRGSTTSVRTSTTRRPTSKCEVRMPKESSTTRRAREAVILKNHSSGDRRPRDMPRQPPKTWGVGTSLLSSRRGGQGADGCASPQSLTQSRVGQNAAVTRSDHKTPKIDDTEPHIPRPQLQEDN</sequence>
<proteinExistence type="predicted"/>
<dbReference type="PANTHER" id="PTHR12243:SF67">
    <property type="entry name" value="COREPRESSOR OF PANGOLIN, ISOFORM A-RELATED"/>
    <property type="match status" value="1"/>
</dbReference>
<evidence type="ECO:0000313" key="3">
    <source>
        <dbReference type="EMBL" id="KAK5603198.1"/>
    </source>
</evidence>
<feature type="domain" description="MADF" evidence="2">
    <location>
        <begin position="92"/>
        <end position="136"/>
    </location>
</feature>
<feature type="region of interest" description="Disordered" evidence="1">
    <location>
        <begin position="277"/>
        <end position="399"/>
    </location>
</feature>
<accession>A0AAV9R289</accession>
<dbReference type="GO" id="GO:0006357">
    <property type="term" value="P:regulation of transcription by RNA polymerase II"/>
    <property type="evidence" value="ECO:0007669"/>
    <property type="project" value="TreeGrafter"/>
</dbReference>
<feature type="compositionally biased region" description="Acidic residues" evidence="1">
    <location>
        <begin position="167"/>
        <end position="180"/>
    </location>
</feature>
<dbReference type="GO" id="GO:0005667">
    <property type="term" value="C:transcription regulator complex"/>
    <property type="evidence" value="ECO:0007669"/>
    <property type="project" value="TreeGrafter"/>
</dbReference>
<feature type="compositionally biased region" description="Low complexity" evidence="1">
    <location>
        <begin position="185"/>
        <end position="206"/>
    </location>
</feature>
<dbReference type="EMBL" id="JAHHUM010002554">
    <property type="protein sequence ID" value="KAK5603198.1"/>
    <property type="molecule type" value="Genomic_DNA"/>
</dbReference>
<feature type="compositionally biased region" description="Basic and acidic residues" evidence="1">
    <location>
        <begin position="375"/>
        <end position="390"/>
    </location>
</feature>
<feature type="compositionally biased region" description="Low complexity" evidence="1">
    <location>
        <begin position="278"/>
        <end position="291"/>
    </location>
</feature>
<dbReference type="GO" id="GO:0005634">
    <property type="term" value="C:nucleus"/>
    <property type="evidence" value="ECO:0007669"/>
    <property type="project" value="TreeGrafter"/>
</dbReference>
<dbReference type="PANTHER" id="PTHR12243">
    <property type="entry name" value="MADF DOMAIN TRANSCRIPTION FACTOR"/>
    <property type="match status" value="1"/>
</dbReference>
<comment type="caution">
    <text evidence="3">The sequence shown here is derived from an EMBL/GenBank/DDBJ whole genome shotgun (WGS) entry which is preliminary data.</text>
</comment>
<dbReference type="AlphaFoldDB" id="A0AAV9R289"/>
<name>A0AAV9R289_9TELE</name>
<feature type="compositionally biased region" description="Basic and acidic residues" evidence="1">
    <location>
        <begin position="294"/>
        <end position="330"/>
    </location>
</feature>
<gene>
    <name evidence="3" type="ORF">CRENBAI_012927</name>
</gene>
<protein>
    <recommendedName>
        <fullName evidence="2">MADF domain-containing protein</fullName>
    </recommendedName>
</protein>
<feature type="region of interest" description="Disordered" evidence="1">
    <location>
        <begin position="154"/>
        <end position="213"/>
    </location>
</feature>
<dbReference type="Pfam" id="PF10545">
    <property type="entry name" value="MADF_DNA_bdg"/>
    <property type="match status" value="1"/>
</dbReference>
<keyword evidence="4" id="KW-1185">Reference proteome</keyword>
<dbReference type="InterPro" id="IPR039353">
    <property type="entry name" value="TF_Adf1"/>
</dbReference>
<reference evidence="3 4" key="1">
    <citation type="submission" date="2021-06" db="EMBL/GenBank/DDBJ databases">
        <authorList>
            <person name="Palmer J.M."/>
        </authorList>
    </citation>
    <scope>NUCLEOTIDE SEQUENCE [LARGE SCALE GENOMIC DNA]</scope>
    <source>
        <strain evidence="3 4">MEX-2019</strain>
        <tissue evidence="3">Muscle</tissue>
    </source>
</reference>
<dbReference type="InterPro" id="IPR006578">
    <property type="entry name" value="MADF-dom"/>
</dbReference>
<evidence type="ECO:0000256" key="1">
    <source>
        <dbReference type="SAM" id="MobiDB-lite"/>
    </source>
</evidence>